<feature type="region of interest" description="Disordered" evidence="1">
    <location>
        <begin position="133"/>
        <end position="158"/>
    </location>
</feature>
<organism evidence="2 3">
    <name type="scientific">Pyrenophora teres f. teres</name>
    <dbReference type="NCBI Taxonomy" id="97479"/>
    <lineage>
        <taxon>Eukaryota</taxon>
        <taxon>Fungi</taxon>
        <taxon>Dikarya</taxon>
        <taxon>Ascomycota</taxon>
        <taxon>Pezizomycotina</taxon>
        <taxon>Dothideomycetes</taxon>
        <taxon>Pleosporomycetidae</taxon>
        <taxon>Pleosporales</taxon>
        <taxon>Pleosporineae</taxon>
        <taxon>Pleosporaceae</taxon>
        <taxon>Pyrenophora</taxon>
    </lineage>
</organism>
<dbReference type="EMBL" id="HG992983">
    <property type="protein sequence ID" value="CAE7194240.1"/>
    <property type="molecule type" value="Genomic_DNA"/>
</dbReference>
<dbReference type="Proteomes" id="UP000472372">
    <property type="component" value="Chromosome 7"/>
</dbReference>
<dbReference type="AlphaFoldDB" id="A0A6S6W8Y2"/>
<sequence>MPRHRRRNAIETKDQNLYPLLHVLKADFGIDWGVYQEFLDGAKAAIVAGESYSASAEEIELLIRNPAARIAHEGVLLLLRETGVKEREEALLKFHINTSADTDISTDNMAPPLPTPESTPPRFTAPVVARNHTNDRVSMPPPTVKNPAHPTQTGPTYRKIERPTNTEAVLFSDPIFKLDVQNFFGFTNSSNNNNNMNNGAQINRTRSQRALAEPRSAPPYRAADDDLAVWRKRLEVEHGVKDDQAQGDTKGLKTTEDLQQDMNLAGLRRKSG</sequence>
<proteinExistence type="predicted"/>
<evidence type="ECO:0000313" key="3">
    <source>
        <dbReference type="Proteomes" id="UP000472372"/>
    </source>
</evidence>
<feature type="compositionally biased region" description="Basic and acidic residues" evidence="1">
    <location>
        <begin position="237"/>
        <end position="256"/>
    </location>
</feature>
<protein>
    <submittedName>
        <fullName evidence="2">Uncharacterized protein</fullName>
    </submittedName>
</protein>
<evidence type="ECO:0000313" key="2">
    <source>
        <dbReference type="EMBL" id="CAE7194240.1"/>
    </source>
</evidence>
<evidence type="ECO:0000256" key="1">
    <source>
        <dbReference type="SAM" id="MobiDB-lite"/>
    </source>
</evidence>
<gene>
    <name evidence="2" type="ORF">PTTW11_07913</name>
</gene>
<accession>A0A6S6W8Y2</accession>
<feature type="region of interest" description="Disordered" evidence="1">
    <location>
        <begin position="237"/>
        <end position="272"/>
    </location>
</feature>
<reference evidence="2" key="1">
    <citation type="submission" date="2021-02" db="EMBL/GenBank/DDBJ databases">
        <authorList>
            <person name="Syme A R."/>
            <person name="Syme A R."/>
            <person name="Moolhuijzen P."/>
        </authorList>
    </citation>
    <scope>NUCLEOTIDE SEQUENCE</scope>
    <source>
        <strain evidence="2">W1-1</strain>
    </source>
</reference>
<name>A0A6S6W8Y2_9PLEO</name>